<feature type="compositionally biased region" description="Basic residues" evidence="1">
    <location>
        <begin position="1"/>
        <end position="13"/>
    </location>
</feature>
<keyword evidence="3" id="KW-1185">Reference proteome</keyword>
<dbReference type="EMBL" id="MT135176">
    <property type="protein sequence ID" value="QIQ67932.1"/>
    <property type="molecule type" value="Genomic_DNA"/>
</dbReference>
<feature type="region of interest" description="Disordered" evidence="1">
    <location>
        <begin position="1"/>
        <end position="25"/>
    </location>
</feature>
<organism evidence="2 3">
    <name type="scientific">Hafnia phage yong1</name>
    <dbReference type="NCBI Taxonomy" id="2719181"/>
    <lineage>
        <taxon>Viruses</taxon>
        <taxon>Duplodnaviria</taxon>
        <taxon>Heunggongvirae</taxon>
        <taxon>Uroviricota</taxon>
        <taxon>Caudoviricetes</taxon>
        <taxon>Hafyongvirus</taxon>
        <taxon>Hafyongvirus yong1</taxon>
    </lineage>
</organism>
<evidence type="ECO:0000313" key="2">
    <source>
        <dbReference type="EMBL" id="QIQ67932.1"/>
    </source>
</evidence>
<name>A0A7D2LR17_9CAUD</name>
<evidence type="ECO:0000313" key="3">
    <source>
        <dbReference type="Proteomes" id="UP000509192"/>
    </source>
</evidence>
<dbReference type="RefSeq" id="YP_010738096.1">
    <property type="nucleotide sequence ID" value="NC_073022.1"/>
</dbReference>
<dbReference type="Proteomes" id="UP000509192">
    <property type="component" value="Segment"/>
</dbReference>
<accession>A0A7D2LR17</accession>
<dbReference type="KEGG" id="vg:79578080"/>
<feature type="compositionally biased region" description="Basic and acidic residues" evidence="1">
    <location>
        <begin position="14"/>
        <end position="25"/>
    </location>
</feature>
<protein>
    <submittedName>
        <fullName evidence="2">Uncharacterized protein</fullName>
    </submittedName>
</protein>
<dbReference type="GeneID" id="79578080"/>
<proteinExistence type="predicted"/>
<evidence type="ECO:0000256" key="1">
    <source>
        <dbReference type="SAM" id="MobiDB-lite"/>
    </source>
</evidence>
<sequence>MNAKQRCKLRRLERRSEERNSANAERRLARKITTTLSGCSERTVKALSLPTPRAAKDLVEVEHKQHQVVSGVNISAFGRQKIRGKSIPLI</sequence>
<reference evidence="2 3" key="1">
    <citation type="submission" date="2020-02" db="EMBL/GenBank/DDBJ databases">
        <authorList>
            <person name="Li D."/>
            <person name="Pan L."/>
            <person name="Qin W."/>
            <person name="Xu L."/>
            <person name="Lin W."/>
            <person name="Yang J."/>
            <person name="Hong B."/>
            <person name="Xu B."/>
        </authorList>
    </citation>
    <scope>NUCLEOTIDE SEQUENCE [LARGE SCALE GENOMIC DNA]</scope>
</reference>